<evidence type="ECO:0000256" key="7">
    <source>
        <dbReference type="ARBA" id="ARBA00023237"/>
    </source>
</evidence>
<dbReference type="InterPro" id="IPR039426">
    <property type="entry name" value="TonB-dep_rcpt-like"/>
</dbReference>
<dbReference type="InterPro" id="IPR036942">
    <property type="entry name" value="Beta-barrel_TonB_sf"/>
</dbReference>
<dbReference type="GO" id="GO:0009279">
    <property type="term" value="C:cell outer membrane"/>
    <property type="evidence" value="ECO:0007669"/>
    <property type="project" value="UniProtKB-SubCell"/>
</dbReference>
<evidence type="ECO:0000256" key="2">
    <source>
        <dbReference type="ARBA" id="ARBA00022448"/>
    </source>
</evidence>
<protein>
    <submittedName>
        <fullName evidence="13">TonB-linked SusC/RagA family outer membrane protein</fullName>
    </submittedName>
</protein>
<evidence type="ECO:0000256" key="9">
    <source>
        <dbReference type="RuleBase" id="RU003357"/>
    </source>
</evidence>
<evidence type="ECO:0000256" key="5">
    <source>
        <dbReference type="ARBA" id="ARBA00023077"/>
    </source>
</evidence>
<keyword evidence="7 8" id="KW-0998">Cell outer membrane</keyword>
<dbReference type="Gene3D" id="2.40.170.20">
    <property type="entry name" value="TonB-dependent receptor, beta-barrel domain"/>
    <property type="match status" value="1"/>
</dbReference>
<evidence type="ECO:0000259" key="12">
    <source>
        <dbReference type="Pfam" id="PF07715"/>
    </source>
</evidence>
<dbReference type="SUPFAM" id="SSF56935">
    <property type="entry name" value="Porins"/>
    <property type="match status" value="1"/>
</dbReference>
<dbReference type="InterPro" id="IPR008969">
    <property type="entry name" value="CarboxyPept-like_regulatory"/>
</dbReference>
<evidence type="ECO:0000259" key="11">
    <source>
        <dbReference type="Pfam" id="PF00593"/>
    </source>
</evidence>
<dbReference type="SUPFAM" id="SSF49464">
    <property type="entry name" value="Carboxypeptidase regulatory domain-like"/>
    <property type="match status" value="1"/>
</dbReference>
<evidence type="ECO:0000256" key="8">
    <source>
        <dbReference type="PROSITE-ProRule" id="PRU01360"/>
    </source>
</evidence>
<dbReference type="InterPro" id="IPR023996">
    <property type="entry name" value="TonB-dep_OMP_SusC/RagA"/>
</dbReference>
<dbReference type="PROSITE" id="PS52016">
    <property type="entry name" value="TONB_DEPENDENT_REC_3"/>
    <property type="match status" value="1"/>
</dbReference>
<dbReference type="AlphaFoldDB" id="A0A4R6J256"/>
<gene>
    <name evidence="13" type="ORF">BC659_1441</name>
</gene>
<evidence type="ECO:0000256" key="4">
    <source>
        <dbReference type="ARBA" id="ARBA00022692"/>
    </source>
</evidence>
<dbReference type="Gene3D" id="2.170.130.10">
    <property type="entry name" value="TonB-dependent receptor, plug domain"/>
    <property type="match status" value="1"/>
</dbReference>
<evidence type="ECO:0000256" key="6">
    <source>
        <dbReference type="ARBA" id="ARBA00023136"/>
    </source>
</evidence>
<keyword evidence="2 8" id="KW-0813">Transport</keyword>
<keyword evidence="5 9" id="KW-0798">TonB box</keyword>
<reference evidence="13 14" key="1">
    <citation type="submission" date="2019-03" db="EMBL/GenBank/DDBJ databases">
        <title>Genomic Encyclopedia of Archaeal and Bacterial Type Strains, Phase II (KMG-II): from individual species to whole genera.</title>
        <authorList>
            <person name="Goeker M."/>
        </authorList>
    </citation>
    <scope>NUCLEOTIDE SEQUENCE [LARGE SCALE GENOMIC DNA]</scope>
    <source>
        <strain evidence="13 14">DSM 28323</strain>
    </source>
</reference>
<dbReference type="Pfam" id="PF07715">
    <property type="entry name" value="Plug"/>
    <property type="match status" value="1"/>
</dbReference>
<keyword evidence="4 8" id="KW-0812">Transmembrane</keyword>
<evidence type="ECO:0000313" key="14">
    <source>
        <dbReference type="Proteomes" id="UP000295741"/>
    </source>
</evidence>
<feature type="chain" id="PRO_5020366120" evidence="10">
    <location>
        <begin position="20"/>
        <end position="1013"/>
    </location>
</feature>
<comment type="subcellular location">
    <subcellularLocation>
        <location evidence="1 8">Cell outer membrane</location>
        <topology evidence="1 8">Multi-pass membrane protein</topology>
    </subcellularLocation>
</comment>
<accession>A0A4R6J256</accession>
<dbReference type="Gene3D" id="2.60.40.1120">
    <property type="entry name" value="Carboxypeptidase-like, regulatory domain"/>
    <property type="match status" value="1"/>
</dbReference>
<dbReference type="NCBIfam" id="TIGR04057">
    <property type="entry name" value="SusC_RagA_signa"/>
    <property type="match status" value="1"/>
</dbReference>
<evidence type="ECO:0000256" key="10">
    <source>
        <dbReference type="SAM" id="SignalP"/>
    </source>
</evidence>
<keyword evidence="3 8" id="KW-1134">Transmembrane beta strand</keyword>
<keyword evidence="6 8" id="KW-0472">Membrane</keyword>
<organism evidence="13 14">
    <name type="scientific">Sediminibacterium goheungense</name>
    <dbReference type="NCBI Taxonomy" id="1086393"/>
    <lineage>
        <taxon>Bacteria</taxon>
        <taxon>Pseudomonadati</taxon>
        <taxon>Bacteroidota</taxon>
        <taxon>Chitinophagia</taxon>
        <taxon>Chitinophagales</taxon>
        <taxon>Chitinophagaceae</taxon>
        <taxon>Sediminibacterium</taxon>
    </lineage>
</organism>
<keyword evidence="10" id="KW-0732">Signal</keyword>
<evidence type="ECO:0000256" key="1">
    <source>
        <dbReference type="ARBA" id="ARBA00004571"/>
    </source>
</evidence>
<dbReference type="NCBIfam" id="TIGR04056">
    <property type="entry name" value="OMP_RagA_SusC"/>
    <property type="match status" value="1"/>
</dbReference>
<feature type="signal peptide" evidence="10">
    <location>
        <begin position="1"/>
        <end position="19"/>
    </location>
</feature>
<feature type="domain" description="TonB-dependent receptor-like beta-barrel" evidence="11">
    <location>
        <begin position="397"/>
        <end position="813"/>
    </location>
</feature>
<feature type="domain" description="TonB-dependent receptor plug" evidence="12">
    <location>
        <begin position="112"/>
        <end position="221"/>
    </location>
</feature>
<dbReference type="OrthoDB" id="9768177at2"/>
<dbReference type="InterPro" id="IPR023997">
    <property type="entry name" value="TonB-dep_OMP_SusC/RagA_CS"/>
</dbReference>
<keyword evidence="14" id="KW-1185">Reference proteome</keyword>
<dbReference type="Pfam" id="PF00593">
    <property type="entry name" value="TonB_dep_Rec_b-barrel"/>
    <property type="match status" value="1"/>
</dbReference>
<proteinExistence type="inferred from homology"/>
<dbReference type="RefSeq" id="WP_133473956.1">
    <property type="nucleotide sequence ID" value="NZ_SNWP01000010.1"/>
</dbReference>
<dbReference type="InterPro" id="IPR037066">
    <property type="entry name" value="Plug_dom_sf"/>
</dbReference>
<dbReference type="InterPro" id="IPR012910">
    <property type="entry name" value="Plug_dom"/>
</dbReference>
<dbReference type="EMBL" id="SNWP01000010">
    <property type="protein sequence ID" value="TDO29352.1"/>
    <property type="molecule type" value="Genomic_DNA"/>
</dbReference>
<evidence type="ECO:0000256" key="3">
    <source>
        <dbReference type="ARBA" id="ARBA00022452"/>
    </source>
</evidence>
<evidence type="ECO:0000313" key="13">
    <source>
        <dbReference type="EMBL" id="TDO29352.1"/>
    </source>
</evidence>
<name>A0A4R6J256_9BACT</name>
<sequence>MRKFALLCCTFLIGLTAIAQNRTITGRVVDRDNNKIPNASVVVKGTNIGTAANAEGQFSLTVNASVKTLVISAVGYTDRELTLTANSNYTIQIDAADKSLDEVVVVGYQSIKKRDLNGSISLIDNKEIAQKPISNFTQLLQGKSAGLQVVGQSGQPGQSGYLRVRGTGSINASSEPLIMVDGIAVTATAFALINPNDIENVSVLKDASASAIYGARAGNGVVVVTTKRGKSGKPELRYSYQHGFVGLQPLNNVKLMNARQKLQYEFDAGVVNAIADSMIRNRITSGALPAGATLFNITAQQREDIWKLMEARGAGDWGKYYLQDAYTDQHEVALSGSSDKIRYYLSLNKFNEKGLLYMSRRDRTGGRFNIEYQAYDWLKTGVNLGVTHSNEYQNRELNNVQSPWRAYFTTNPYEPLYMPNGTYNLTFQGFSALEGQEKNTFFLDRIGTFATLFAEAKPLKSLTLKTQLAMNYNTAKTESYLQPGSNLAAILGYSQKSDGGNQDFQYVATNTANWNKSINGEHNIDVLVGQEFTKRNFYSYLLAGNSMPTATVTTIENAAQVQTATTSRSQFSIISYFSSIGYDWKKKYGAKLSARTDGSSRFGNNNRFSNFWAASAWWNIKKEAFMDKLSFISDLRLRSSVGTSGNVPTQFYGSLGTYALSASYNQLPAAIPSQLANPDLTWEKNFNYDIGLEFGLFNNRITGTFDYYNRKTKDLLFPKNVSQTTGFTSVLSNVGAVVNKGFEISLSGDVIRKKDLNWNISFNYSQNDNKITELVSPDLPSTTNTRLTVGQELNTYFLVRWAGINPANGKNRYYKADGSITETYSLNDQVLLEGKSPLAKFFGSVNSNLRYKNLDLSLQFYYNGGNYIYNQMYRNAVGDGGNASSLAINQFTDALNYWTKPGDVAANPSLTDASQKVNLASDKFLEKGDYITLRDVVVGYTLPSAIASKLRISSFRFYVQGTNLWTGTKFRGTPEVGFPNRETGAATFSQPGQLSLYGYPPARTITVGLDIKF</sequence>
<dbReference type="InterPro" id="IPR000531">
    <property type="entry name" value="Beta-barrel_TonB"/>
</dbReference>
<dbReference type="Pfam" id="PF13715">
    <property type="entry name" value="CarbopepD_reg_2"/>
    <property type="match status" value="1"/>
</dbReference>
<dbReference type="Proteomes" id="UP000295741">
    <property type="component" value="Unassembled WGS sequence"/>
</dbReference>
<comment type="caution">
    <text evidence="13">The sequence shown here is derived from an EMBL/GenBank/DDBJ whole genome shotgun (WGS) entry which is preliminary data.</text>
</comment>
<comment type="similarity">
    <text evidence="8 9">Belongs to the TonB-dependent receptor family.</text>
</comment>